<feature type="compositionally biased region" description="Basic residues" evidence="1">
    <location>
        <begin position="60"/>
        <end position="70"/>
    </location>
</feature>
<evidence type="ECO:0000256" key="1">
    <source>
        <dbReference type="SAM" id="MobiDB-lite"/>
    </source>
</evidence>
<dbReference type="Proteomes" id="UP001552299">
    <property type="component" value="Unassembled WGS sequence"/>
</dbReference>
<name>A0ABD0TVF3_DENTH</name>
<reference evidence="2 3" key="1">
    <citation type="journal article" date="2024" name="Plant Biotechnol. J.">
        <title>Dendrobium thyrsiflorum genome and its molecular insights into genes involved in important horticultural traits.</title>
        <authorList>
            <person name="Chen B."/>
            <person name="Wang J.Y."/>
            <person name="Zheng P.J."/>
            <person name="Li K.L."/>
            <person name="Liang Y.M."/>
            <person name="Chen X.F."/>
            <person name="Zhang C."/>
            <person name="Zhao X."/>
            <person name="He X."/>
            <person name="Zhang G.Q."/>
            <person name="Liu Z.J."/>
            <person name="Xu Q."/>
        </authorList>
    </citation>
    <scope>NUCLEOTIDE SEQUENCE [LARGE SCALE GENOMIC DNA]</scope>
    <source>
        <strain evidence="2">GZMU011</strain>
    </source>
</reference>
<dbReference type="EMBL" id="JANQDX010000020">
    <property type="protein sequence ID" value="KAL0903677.1"/>
    <property type="molecule type" value="Genomic_DNA"/>
</dbReference>
<keyword evidence="3" id="KW-1185">Reference proteome</keyword>
<comment type="caution">
    <text evidence="2">The sequence shown here is derived from an EMBL/GenBank/DDBJ whole genome shotgun (WGS) entry which is preliminary data.</text>
</comment>
<accession>A0ABD0TVF3</accession>
<dbReference type="AlphaFoldDB" id="A0ABD0TVF3"/>
<evidence type="ECO:0000313" key="3">
    <source>
        <dbReference type="Proteomes" id="UP001552299"/>
    </source>
</evidence>
<organism evidence="2 3">
    <name type="scientific">Dendrobium thyrsiflorum</name>
    <name type="common">Pinecone-like raceme dendrobium</name>
    <name type="synonym">Orchid</name>
    <dbReference type="NCBI Taxonomy" id="117978"/>
    <lineage>
        <taxon>Eukaryota</taxon>
        <taxon>Viridiplantae</taxon>
        <taxon>Streptophyta</taxon>
        <taxon>Embryophyta</taxon>
        <taxon>Tracheophyta</taxon>
        <taxon>Spermatophyta</taxon>
        <taxon>Magnoliopsida</taxon>
        <taxon>Liliopsida</taxon>
        <taxon>Asparagales</taxon>
        <taxon>Orchidaceae</taxon>
        <taxon>Epidendroideae</taxon>
        <taxon>Malaxideae</taxon>
        <taxon>Dendrobiinae</taxon>
        <taxon>Dendrobium</taxon>
    </lineage>
</organism>
<proteinExistence type="predicted"/>
<evidence type="ECO:0000313" key="2">
    <source>
        <dbReference type="EMBL" id="KAL0903677.1"/>
    </source>
</evidence>
<gene>
    <name evidence="2" type="ORF">M5K25_028075</name>
</gene>
<feature type="region of interest" description="Disordered" evidence="1">
    <location>
        <begin position="37"/>
        <end position="80"/>
    </location>
</feature>
<sequence length="80" mass="9174">MGETARIFGIAFACGKNFIFRSLKRVANIWRNRRAAAKPRASSREIKKTGKLSSHMGKPNIHHGKTKQQRRIQIVSRENE</sequence>
<protein>
    <submittedName>
        <fullName evidence="2">Uncharacterized protein</fullName>
    </submittedName>
</protein>